<name>A0ACB9KZE7_9MYRT</name>
<evidence type="ECO:0000313" key="1">
    <source>
        <dbReference type="EMBL" id="KAI4302649.1"/>
    </source>
</evidence>
<reference evidence="2" key="1">
    <citation type="journal article" date="2023" name="Front. Plant Sci.">
        <title>Chromosomal-level genome assembly of Melastoma candidum provides insights into trichome evolution.</title>
        <authorList>
            <person name="Zhong Y."/>
            <person name="Wu W."/>
            <person name="Sun C."/>
            <person name="Zou P."/>
            <person name="Liu Y."/>
            <person name="Dai S."/>
            <person name="Zhou R."/>
        </authorList>
    </citation>
    <scope>NUCLEOTIDE SEQUENCE [LARGE SCALE GENOMIC DNA]</scope>
</reference>
<protein>
    <submittedName>
        <fullName evidence="1">Uncharacterized protein</fullName>
    </submittedName>
</protein>
<gene>
    <name evidence="1" type="ORF">MLD38_038369</name>
</gene>
<evidence type="ECO:0000313" key="2">
    <source>
        <dbReference type="Proteomes" id="UP001057402"/>
    </source>
</evidence>
<keyword evidence="2" id="KW-1185">Reference proteome</keyword>
<dbReference type="Proteomes" id="UP001057402">
    <property type="component" value="Chromosome 12"/>
</dbReference>
<sequence length="233" mass="26198">MVMYRKICKGEFQCPNWMPPDMKQLIMRLLDSNPETRITVDEIINNQWFRNGYRAAKPHFYMEEFNRKEEEGSWDRLDGAEEQQGKCMNAFDIISLSLGIDLMSNDLDSGGGVSLTAERYVSAEPAEAILETVTRAGEEEDGVEVIRWRKGWGLRLEGRDGEFVVSVTVHRLTDELIVVEAWIEEVTDIVGHTGNCPDSGGGGSNRGGCTWKDKLKDMIGALAYRPEETATGE</sequence>
<accession>A0ACB9KZE7</accession>
<dbReference type="EMBL" id="CM042891">
    <property type="protein sequence ID" value="KAI4302649.1"/>
    <property type="molecule type" value="Genomic_DNA"/>
</dbReference>
<comment type="caution">
    <text evidence="1">The sequence shown here is derived from an EMBL/GenBank/DDBJ whole genome shotgun (WGS) entry which is preliminary data.</text>
</comment>
<organism evidence="1 2">
    <name type="scientific">Melastoma candidum</name>
    <dbReference type="NCBI Taxonomy" id="119954"/>
    <lineage>
        <taxon>Eukaryota</taxon>
        <taxon>Viridiplantae</taxon>
        <taxon>Streptophyta</taxon>
        <taxon>Embryophyta</taxon>
        <taxon>Tracheophyta</taxon>
        <taxon>Spermatophyta</taxon>
        <taxon>Magnoliopsida</taxon>
        <taxon>eudicotyledons</taxon>
        <taxon>Gunneridae</taxon>
        <taxon>Pentapetalae</taxon>
        <taxon>rosids</taxon>
        <taxon>malvids</taxon>
        <taxon>Myrtales</taxon>
        <taxon>Melastomataceae</taxon>
        <taxon>Melastomatoideae</taxon>
        <taxon>Melastomateae</taxon>
        <taxon>Melastoma</taxon>
    </lineage>
</organism>
<proteinExistence type="predicted"/>